<dbReference type="Pfam" id="PF00263">
    <property type="entry name" value="Secretin"/>
    <property type="match status" value="1"/>
</dbReference>
<dbReference type="Pfam" id="PF03958">
    <property type="entry name" value="Secretin_N"/>
    <property type="match status" value="1"/>
</dbReference>
<evidence type="ECO:0000313" key="12">
    <source>
        <dbReference type="EMBL" id="ARN23539.1"/>
    </source>
</evidence>
<dbReference type="PANTHER" id="PTHR30332:SF5">
    <property type="entry name" value="SPI-1 TYPE 3 SECRETION SYSTEM SECRETIN"/>
    <property type="match status" value="1"/>
</dbReference>
<dbReference type="PANTHER" id="PTHR30332">
    <property type="entry name" value="PROBABLE GENERAL SECRETION PATHWAY PROTEIN D"/>
    <property type="match status" value="1"/>
</dbReference>
<dbReference type="Proteomes" id="UP000193427">
    <property type="component" value="Chromosome"/>
</dbReference>
<name>A0A1W6LH26_9BURK</name>
<evidence type="ECO:0000256" key="4">
    <source>
        <dbReference type="ARBA" id="ARBA00022729"/>
    </source>
</evidence>
<evidence type="ECO:0000256" key="7">
    <source>
        <dbReference type="ARBA" id="ARBA00023136"/>
    </source>
</evidence>
<keyword evidence="8 9" id="KW-0998">Cell outer membrane</keyword>
<comment type="function">
    <text evidence="9">Component of the type III secretion system (T3SS), also called injectisome, which is used to inject bacterial effector proteins into eukaryotic host cells. Forms a ring-shaped multimeric structure with an apparent central pore in the outer membrane.</text>
</comment>
<evidence type="ECO:0000313" key="13">
    <source>
        <dbReference type="Proteomes" id="UP000193427"/>
    </source>
</evidence>
<dbReference type="InterPro" id="IPR038591">
    <property type="entry name" value="NolW-like_sf"/>
</dbReference>
<dbReference type="STRING" id="946333.A4W93_28620"/>
<dbReference type="InterPro" id="IPR050810">
    <property type="entry name" value="Bact_Secretion_Sys_Channel"/>
</dbReference>
<evidence type="ECO:0000256" key="6">
    <source>
        <dbReference type="ARBA" id="ARBA00023010"/>
    </source>
</evidence>
<dbReference type="NCBIfam" id="TIGR02516">
    <property type="entry name" value="type_III_yscC"/>
    <property type="match status" value="1"/>
</dbReference>
<organism evidence="12 13">
    <name type="scientific">Piscinibacter gummiphilus</name>
    <dbReference type="NCBI Taxonomy" id="946333"/>
    <lineage>
        <taxon>Bacteria</taxon>
        <taxon>Pseudomonadati</taxon>
        <taxon>Pseudomonadota</taxon>
        <taxon>Betaproteobacteria</taxon>
        <taxon>Burkholderiales</taxon>
        <taxon>Sphaerotilaceae</taxon>
        <taxon>Piscinibacter</taxon>
    </lineage>
</organism>
<dbReference type="EMBL" id="CP015118">
    <property type="protein sequence ID" value="ARN23539.1"/>
    <property type="molecule type" value="Genomic_DNA"/>
</dbReference>
<keyword evidence="6 9" id="KW-0811">Translocation</keyword>
<dbReference type="OrthoDB" id="9775455at2"/>
<feature type="compositionally biased region" description="Pro residues" evidence="11">
    <location>
        <begin position="578"/>
        <end position="599"/>
    </location>
</feature>
<evidence type="ECO:0000256" key="3">
    <source>
        <dbReference type="ARBA" id="ARBA00022448"/>
    </source>
</evidence>
<dbReference type="InterPro" id="IPR005644">
    <property type="entry name" value="NolW-like"/>
</dbReference>
<dbReference type="InterPro" id="IPR004846">
    <property type="entry name" value="T2SS/T3SS_dom"/>
</dbReference>
<feature type="signal peptide" evidence="9">
    <location>
        <begin position="1"/>
        <end position="29"/>
    </location>
</feature>
<feature type="chain" id="PRO_5041748510" description="Type 3 secretion system secretin" evidence="9">
    <location>
        <begin position="30"/>
        <end position="624"/>
    </location>
</feature>
<dbReference type="AlphaFoldDB" id="A0A1W6LH26"/>
<comment type="subunit">
    <text evidence="9">The core secretion machinery of the T3SS is composed of approximately 20 different proteins, including cytoplasmic components, a base, an export apparatus and a needle. This subunit is part of the base, which anchors the injectisome in the bacterial cell envelope. Forms a stable homooligomeric complex.</text>
</comment>
<dbReference type="PRINTS" id="PR01337">
    <property type="entry name" value="TYPE3OMGPROT"/>
</dbReference>
<evidence type="ECO:0000256" key="10">
    <source>
        <dbReference type="RuleBase" id="RU004004"/>
    </source>
</evidence>
<evidence type="ECO:0000256" key="11">
    <source>
        <dbReference type="SAM" id="MobiDB-lite"/>
    </source>
</evidence>
<dbReference type="InterPro" id="IPR003522">
    <property type="entry name" value="T3SS_OM_pore_YscC"/>
</dbReference>
<keyword evidence="7 9" id="KW-0472">Membrane</keyword>
<dbReference type="RefSeq" id="WP_085753866.1">
    <property type="nucleotide sequence ID" value="NZ_BSPR01000017.1"/>
</dbReference>
<dbReference type="InterPro" id="IPR004845">
    <property type="entry name" value="T2SS_GspD_CS"/>
</dbReference>
<evidence type="ECO:0000256" key="2">
    <source>
        <dbReference type="ARBA" id="ARBA00007032"/>
    </source>
</evidence>
<dbReference type="HAMAP" id="MF_02219">
    <property type="entry name" value="Type_III_secretin"/>
    <property type="match status" value="1"/>
</dbReference>
<evidence type="ECO:0000256" key="1">
    <source>
        <dbReference type="ARBA" id="ARBA00004442"/>
    </source>
</evidence>
<feature type="region of interest" description="Disordered" evidence="11">
    <location>
        <begin position="570"/>
        <end position="624"/>
    </location>
</feature>
<dbReference type="GO" id="GO:0015627">
    <property type="term" value="C:type II protein secretion system complex"/>
    <property type="evidence" value="ECO:0007669"/>
    <property type="project" value="TreeGrafter"/>
</dbReference>
<gene>
    <name evidence="9" type="primary">sctC</name>
    <name evidence="12" type="ORF">A4W93_28620</name>
</gene>
<comment type="subcellular location">
    <subcellularLocation>
        <location evidence="1 9 10">Cell outer membrane</location>
    </subcellularLocation>
</comment>
<comment type="similarity">
    <text evidence="2 9">Belongs to the bacterial secretin family. T3SS SctC subfamily.</text>
</comment>
<keyword evidence="3 9" id="KW-0813">Transport</keyword>
<dbReference type="Gene3D" id="3.30.1370.120">
    <property type="match status" value="1"/>
</dbReference>
<dbReference type="GO" id="GO:0030257">
    <property type="term" value="C:type III protein secretion system complex"/>
    <property type="evidence" value="ECO:0007669"/>
    <property type="project" value="UniProtKB-UniRule"/>
</dbReference>
<dbReference type="PROSITE" id="PS00875">
    <property type="entry name" value="T2SP_D"/>
    <property type="match status" value="1"/>
</dbReference>
<proteinExistence type="inferred from homology"/>
<evidence type="ECO:0000256" key="9">
    <source>
        <dbReference type="HAMAP-Rule" id="MF_02219"/>
    </source>
</evidence>
<sequence precursor="true">MPSFAPVFPSFRRLAAVLLVSVCATAALAAPPPYADRKVQLAAREQPIAAFLQDLFGLIDVPVSVSPAVKGAVNGTFNGEAEGIARSISRAFGLVMYYDGAVMHVYTAGEMGARTLPTTPAVADKVLRAAGEMRLADARNTLRTTRDGAVIASGTRRFIEQVEELTRASQVSQVVQPPMGFKVFYLRYAWAHDVTVAFSGRQIIVPGVASIVRSLVTSSPRSPAMLGQQEQLLRPTQPKLKGQGLGRNPNQPVLGLPDANAQPGTADVLMAAYGGAAAGGAVGGNGLVLGDLQQVRIEADTRLNAIIVRDAPERLPYYEQLVQSLDVEPQSLEIEATIIDINTDKMRELGINWRGNIEKSSVLFGKGDASDLLLQPGGSIVGSAITPIAQGGVISAVLGNAQQFVARISALQTEGAAKVVSSPQVVTLSNVEAVFDSSQTFYVRVAGREEVDLFNVSAGTLLRVTPHVFKDTQGVRIKLLVNLEDGSLSSERVDALPIVARSSINTQALIYEGESLLIGGLTREASDSGVEKIPLLGDIPVIGHLFKTQRESGGRTERMFLISPRLSQRRSAAMGPAPVTPPPAVPSAPAPAAPPPPVPGESSGACTPTWCPRGSVVASTGARR</sequence>
<keyword evidence="13" id="KW-1185">Reference proteome</keyword>
<protein>
    <recommendedName>
        <fullName evidence="9">Type 3 secretion system secretin</fullName>
        <shortName evidence="9">T3SS secretin</shortName>
    </recommendedName>
</protein>
<accession>A0A1W6LH26</accession>
<dbReference type="KEGG" id="rgu:A4W93_28620"/>
<dbReference type="GO" id="GO:0030254">
    <property type="term" value="P:protein secretion by the type III secretion system"/>
    <property type="evidence" value="ECO:0007669"/>
    <property type="project" value="UniProtKB-UniRule"/>
</dbReference>
<dbReference type="Gene3D" id="3.55.50.30">
    <property type="match status" value="1"/>
</dbReference>
<evidence type="ECO:0000256" key="5">
    <source>
        <dbReference type="ARBA" id="ARBA00022927"/>
    </source>
</evidence>
<reference evidence="12 13" key="1">
    <citation type="submission" date="2016-04" db="EMBL/GenBank/DDBJ databases">
        <title>Complete genome sequence of natural rubber-degrading, novel Gram-negative bacterium, Rhizobacter gummiphilus strain NS21.</title>
        <authorList>
            <person name="Tabata M."/>
            <person name="Kasai D."/>
            <person name="Fukuda M."/>
        </authorList>
    </citation>
    <scope>NUCLEOTIDE SEQUENCE [LARGE SCALE GENOMIC DNA]</scope>
    <source>
        <strain evidence="12 13">NS21</strain>
    </source>
</reference>
<keyword evidence="4 9" id="KW-0732">Signal</keyword>
<evidence type="ECO:0000256" key="8">
    <source>
        <dbReference type="ARBA" id="ARBA00023237"/>
    </source>
</evidence>
<dbReference type="GO" id="GO:0009279">
    <property type="term" value="C:cell outer membrane"/>
    <property type="evidence" value="ECO:0007669"/>
    <property type="project" value="UniProtKB-SubCell"/>
</dbReference>
<keyword evidence="5 9" id="KW-0653">Protein transport</keyword>